<sequence length="1492" mass="166048">MILFFRPNMFGFFIVFLLLSTADTQTVEKSMYMVAVTSNTVSGSTETLCAQLLPKDSVTFTIVLKVNGERDRFLLNETVSEDFSQCVSFQVPAVSTATIATIHATVRSPTETLENTTKILINTHTSFAIIQTDKPIYKPGQTVMFRIVTLDDNILPFNKLYPTVALKDPNNNRIVQWLNQSSASGILDFSYPMTPEAVQGVYVINAWDKQGRETSRTFKIERYVLPKYEVKVHLPDVIFAQDTELTMKVCGKYTYGKPVLGSVKVEVHLRPTWLTYGHQSFPSFKYNMRTNKTGCATNIINLIPMKLNQAFHMNTLTFDCVIEEHETGEVLHGSGSVQIQRQEFVIVSFEDTVSTFRPGIPYEVKVKVTGARSTLPNAPVVLVVNQETRWMLTTDSKGVARFSLNTSSWTSEYVRLEAHYKEYRSPSYPLFPSHIPHFSQTHFIPAHASVMKFYSKSKNFVKIMQAYGELPCDQEGLLKVKYIIHGTALQNSEEFLNFFYLVLLRGRAVHHGHLQIAVKKDKVNKGEFTLQLQHTRELVPYAQVLVSTLLPSGEVVADSYTVPIQKCLRNKISLKFSSDQELPGEKISLDLTANPGSLCSLRAVDQSVLLMAPHEELTVDSVLRELPFQRMSGYPYNTEEVDPRSCYPSTIGVTPRVDWIYPPPRPVQKRSLFHFGFSAPNDIYSIFKEIGVKILTNSDVRKPIICQPMFPYHFGPARIPASSGGPVPDMLGVEGGLPGSAVPQGPGGPVGASLIPVVQPLLPSLQTVRTYFPETWIWDLVPVGDSGSAKVEHTVPDTITKWVAGAFCTSPTGFGLAPNTDLTAFQPFFVSLTLPYSVIRGEAFTLKATVFNYLSKCIMVQVNLNESAQYAAQPCEGCKYTHCLCGEESKTFKWILKPADLGEVSVNVRAEALRTEELCGNEVVTVPERGRIDTVVRTLLVEAEGTTETITHNALVCPAENPVERVISLKLPEVYINGSVKAFLSVLGDLMGQAMKNLGNLLAMPFGCGEQNMVLFVPNIYILNYLESTKQLTEEIKAKATRFLESGYQKELNYKHDDGSYSAFGKSDQSGNTWLTAFVLKSFGGARPYIFVDPKHISDARAWLAQHQQIDGCFRAVGKLFNNRMKGGVSDKISLTAYITAALLELDRSASDQMVARSLHCLRAASYQLDNLYTTALLSYTFTLAGDQEMRDKLITHLAKEAKTTGGSCHWEYTDASSKKTDSLEVEMTSYVLLALLSGPQLPDFGLDYASSIVRWLVQQQNPYGGFSSTQDTVVALQALSLYSAATFSPEGDTTVTVTSGGGYKREFVVNRHNRLLYQEERLTEVPGDYNVKAEGKGCTLVQIALHYNIPPPADFSAFSITAKVEGSCNSTRKALTVTVEVRYNGRRKETNMAILSIKLLSGYLLDKNSVNLLKNQHNVKHIEEGKGHVNIYIDELKKMVPSKYSLSIIEDIPVRNRKPAVVKIYDYYQTSDEAVSEYSSPCAGSDEFSEL</sequence>
<keyword evidence="8" id="KW-0325">Glycoprotein</keyword>
<keyword evidence="7" id="KW-1015">Disulfide bond</keyword>
<dbReference type="Gene3D" id="1.50.10.20">
    <property type="match status" value="1"/>
</dbReference>
<organism evidence="13 14">
    <name type="scientific">Scleropages formosus</name>
    <name type="common">Asian bonytongue</name>
    <name type="synonym">Osteoglossum formosum</name>
    <dbReference type="NCBI Taxonomy" id="113540"/>
    <lineage>
        <taxon>Eukaryota</taxon>
        <taxon>Metazoa</taxon>
        <taxon>Chordata</taxon>
        <taxon>Craniata</taxon>
        <taxon>Vertebrata</taxon>
        <taxon>Euteleostomi</taxon>
        <taxon>Actinopterygii</taxon>
        <taxon>Neopterygii</taxon>
        <taxon>Teleostei</taxon>
        <taxon>Osteoglossocephala</taxon>
        <taxon>Osteoglossomorpha</taxon>
        <taxon>Osteoglossiformes</taxon>
        <taxon>Osteoglossidae</taxon>
        <taxon>Scleropages</taxon>
    </lineage>
</organism>
<keyword evidence="3" id="KW-0964">Secreted</keyword>
<dbReference type="GeneTree" id="ENSGT00940000154904"/>
<dbReference type="InterPro" id="IPR011625">
    <property type="entry name" value="A2M_N_BRD"/>
</dbReference>
<dbReference type="SMART" id="SM01359">
    <property type="entry name" value="A2M_N_2"/>
    <property type="match status" value="1"/>
</dbReference>
<dbReference type="Gene3D" id="6.20.50.160">
    <property type="match status" value="1"/>
</dbReference>
<dbReference type="InterPro" id="IPR036595">
    <property type="entry name" value="A-macroglobulin_rcpt-bd_sf"/>
</dbReference>
<dbReference type="SMART" id="SM01361">
    <property type="entry name" value="A2M_recep"/>
    <property type="match status" value="1"/>
</dbReference>
<evidence type="ECO:0000259" key="12">
    <source>
        <dbReference type="SMART" id="SM01361"/>
    </source>
</evidence>
<dbReference type="Gene3D" id="2.60.120.1540">
    <property type="match status" value="1"/>
</dbReference>
<reference evidence="13" key="2">
    <citation type="submission" date="2025-08" db="UniProtKB">
        <authorList>
            <consortium name="Ensembl"/>
        </authorList>
    </citation>
    <scope>IDENTIFICATION</scope>
</reference>
<dbReference type="Pfam" id="PF07703">
    <property type="entry name" value="A2M_BRD"/>
    <property type="match status" value="1"/>
</dbReference>
<dbReference type="InterPro" id="IPR001599">
    <property type="entry name" value="Macroglobln_a2"/>
</dbReference>
<dbReference type="InterPro" id="IPR047565">
    <property type="entry name" value="Alpha-macroglob_thiol-ester_cl"/>
</dbReference>
<evidence type="ECO:0000256" key="1">
    <source>
        <dbReference type="ARBA" id="ARBA00004613"/>
    </source>
</evidence>
<dbReference type="GO" id="GO:0005615">
    <property type="term" value="C:extracellular space"/>
    <property type="evidence" value="ECO:0007669"/>
    <property type="project" value="InterPro"/>
</dbReference>
<dbReference type="SUPFAM" id="SSF49410">
    <property type="entry name" value="Alpha-macroglobulin receptor domain"/>
    <property type="match status" value="1"/>
</dbReference>
<evidence type="ECO:0000256" key="8">
    <source>
        <dbReference type="ARBA" id="ARBA00023180"/>
    </source>
</evidence>
<reference evidence="13" key="3">
    <citation type="submission" date="2025-09" db="UniProtKB">
        <authorList>
            <consortium name="Ensembl"/>
        </authorList>
    </citation>
    <scope>IDENTIFICATION</scope>
</reference>
<name>A0A8C9QWW4_SCLFO</name>
<dbReference type="PANTHER" id="PTHR11412:SF160">
    <property type="entry name" value="ALPHA-2-MACROGLOBULIN-LIKE PROTEIN 1"/>
    <property type="match status" value="1"/>
</dbReference>
<dbReference type="SMART" id="SM01360">
    <property type="entry name" value="A2M"/>
    <property type="match status" value="1"/>
</dbReference>
<feature type="domain" description="Alpha-2-macroglobulin bait region" evidence="10">
    <location>
        <begin position="461"/>
        <end position="611"/>
    </location>
</feature>
<dbReference type="Pfam" id="PF07677">
    <property type="entry name" value="A2M_recep"/>
    <property type="match status" value="1"/>
</dbReference>
<dbReference type="Pfam" id="PF17791">
    <property type="entry name" value="MG3"/>
    <property type="match status" value="1"/>
</dbReference>
<evidence type="ECO:0008006" key="15">
    <source>
        <dbReference type="Google" id="ProtNLM"/>
    </source>
</evidence>
<feature type="domain" description="Alpha-2-macroglobulin" evidence="11">
    <location>
        <begin position="775"/>
        <end position="864"/>
    </location>
</feature>
<dbReference type="InterPro" id="IPR041813">
    <property type="entry name" value="A2M_TED"/>
</dbReference>
<keyword evidence="4" id="KW-0646">Protease inhibitor</keyword>
<dbReference type="PROSITE" id="PS00477">
    <property type="entry name" value="ALPHA_2_MACROGLOBULIN"/>
    <property type="match status" value="1"/>
</dbReference>
<evidence type="ECO:0000256" key="2">
    <source>
        <dbReference type="ARBA" id="ARBA00010952"/>
    </source>
</evidence>
<dbReference type="Gene3D" id="2.20.130.20">
    <property type="match status" value="1"/>
</dbReference>
<dbReference type="InterPro" id="IPR009048">
    <property type="entry name" value="A-macroglobulin_rcpt-bd"/>
</dbReference>
<evidence type="ECO:0000256" key="9">
    <source>
        <dbReference type="SAM" id="SignalP"/>
    </source>
</evidence>
<dbReference type="Pfam" id="PF07678">
    <property type="entry name" value="TED_complement"/>
    <property type="match status" value="1"/>
</dbReference>
<dbReference type="Gene3D" id="2.60.40.1940">
    <property type="match status" value="1"/>
</dbReference>
<gene>
    <name evidence="13" type="primary">LOC108928740</name>
</gene>
<evidence type="ECO:0000259" key="10">
    <source>
        <dbReference type="SMART" id="SM01359"/>
    </source>
</evidence>
<dbReference type="GO" id="GO:0007399">
    <property type="term" value="P:nervous system development"/>
    <property type="evidence" value="ECO:0007669"/>
    <property type="project" value="UniProtKB-ARBA"/>
</dbReference>
<comment type="similarity">
    <text evidence="2">Belongs to the protease inhibitor I39 (alpha-2-macroglobulin) family.</text>
</comment>
<comment type="subcellular location">
    <subcellularLocation>
        <location evidence="1">Secreted</location>
    </subcellularLocation>
</comment>
<dbReference type="InterPro" id="IPR014756">
    <property type="entry name" value="Ig_E-set"/>
</dbReference>
<dbReference type="InterPro" id="IPR050473">
    <property type="entry name" value="A2M/Complement_sys"/>
</dbReference>
<dbReference type="Gene3D" id="2.60.40.10">
    <property type="entry name" value="Immunoglobulins"/>
    <property type="match status" value="2"/>
</dbReference>
<feature type="chain" id="PRO_5034699615" description="Alpha-2-macroglobulin-like" evidence="9">
    <location>
        <begin position="25"/>
        <end position="1492"/>
    </location>
</feature>
<evidence type="ECO:0000256" key="7">
    <source>
        <dbReference type="ARBA" id="ARBA00023157"/>
    </source>
</evidence>
<feature type="domain" description="Alpha-macroglobulin receptor-binding" evidence="12">
    <location>
        <begin position="1391"/>
        <end position="1479"/>
    </location>
</feature>
<dbReference type="SUPFAM" id="SSF81296">
    <property type="entry name" value="E set domains"/>
    <property type="match status" value="1"/>
</dbReference>
<evidence type="ECO:0000256" key="3">
    <source>
        <dbReference type="ARBA" id="ARBA00022525"/>
    </source>
</evidence>
<accession>A0A8C9QWW4</accession>
<dbReference type="InterPro" id="IPR008930">
    <property type="entry name" value="Terpenoid_cyclase/PrenylTrfase"/>
</dbReference>
<dbReference type="Ensembl" id="ENSSFOT00015002175.2">
    <property type="protein sequence ID" value="ENSSFOP00015002133.2"/>
    <property type="gene ID" value="ENSSFOG00015001428.2"/>
</dbReference>
<keyword evidence="6" id="KW-0722">Serine protease inhibitor</keyword>
<dbReference type="Pfam" id="PF17789">
    <property type="entry name" value="MG4"/>
    <property type="match status" value="1"/>
</dbReference>
<dbReference type="InterPro" id="IPR011626">
    <property type="entry name" value="Alpha-macroglobulin_TED"/>
</dbReference>
<dbReference type="Gene3D" id="2.60.40.690">
    <property type="entry name" value="Alpha-macroglobulin, receptor-binding domain"/>
    <property type="match status" value="1"/>
</dbReference>
<dbReference type="Gene3D" id="2.60.40.1930">
    <property type="match status" value="2"/>
</dbReference>
<dbReference type="InterPro" id="IPR019742">
    <property type="entry name" value="MacrogloblnA2_CS"/>
</dbReference>
<evidence type="ECO:0000256" key="6">
    <source>
        <dbReference type="ARBA" id="ARBA00022900"/>
    </source>
</evidence>
<dbReference type="InterPro" id="IPR002890">
    <property type="entry name" value="MG2"/>
</dbReference>
<dbReference type="Pfam" id="PF01835">
    <property type="entry name" value="MG2"/>
    <property type="match status" value="1"/>
</dbReference>
<keyword evidence="5 9" id="KW-0732">Signal</keyword>
<dbReference type="FunFam" id="1.50.10.20:FF:000001">
    <property type="entry name" value="CD109 isoform 1"/>
    <property type="match status" value="1"/>
</dbReference>
<dbReference type="SUPFAM" id="SSF48239">
    <property type="entry name" value="Terpenoid cyclases/Protein prenyltransferases"/>
    <property type="match status" value="1"/>
</dbReference>
<dbReference type="InterPro" id="IPR041555">
    <property type="entry name" value="MG3"/>
</dbReference>
<dbReference type="CDD" id="cd02897">
    <property type="entry name" value="A2M_2"/>
    <property type="match status" value="1"/>
</dbReference>
<dbReference type="Pfam" id="PF00207">
    <property type="entry name" value="A2M"/>
    <property type="match status" value="1"/>
</dbReference>
<keyword evidence="14" id="KW-1185">Reference proteome</keyword>
<protein>
    <recommendedName>
        <fullName evidence="15">Alpha-2-macroglobulin-like</fullName>
    </recommendedName>
</protein>
<feature type="signal peptide" evidence="9">
    <location>
        <begin position="1"/>
        <end position="24"/>
    </location>
</feature>
<dbReference type="SMART" id="SM01419">
    <property type="entry name" value="Thiol-ester_cl"/>
    <property type="match status" value="1"/>
</dbReference>
<dbReference type="PANTHER" id="PTHR11412">
    <property type="entry name" value="MACROGLOBULIN / COMPLEMENT"/>
    <property type="match status" value="1"/>
</dbReference>
<reference evidence="13 14" key="1">
    <citation type="submission" date="2019-04" db="EMBL/GenBank/DDBJ databases">
        <authorList>
            <consortium name="Wellcome Sanger Institute Data Sharing"/>
        </authorList>
    </citation>
    <scope>NUCLEOTIDE SEQUENCE [LARGE SCALE GENOMIC DNA]</scope>
</reference>
<evidence type="ECO:0000256" key="4">
    <source>
        <dbReference type="ARBA" id="ARBA00022690"/>
    </source>
</evidence>
<evidence type="ECO:0000313" key="13">
    <source>
        <dbReference type="Ensembl" id="ENSSFOP00015002133.2"/>
    </source>
</evidence>
<dbReference type="OrthoDB" id="9998011at2759"/>
<dbReference type="InterPro" id="IPR013783">
    <property type="entry name" value="Ig-like_fold"/>
</dbReference>
<dbReference type="FunFam" id="2.60.40.1930:FF:000001">
    <property type="entry name" value="CD109 isoform 3"/>
    <property type="match status" value="1"/>
</dbReference>
<evidence type="ECO:0000256" key="5">
    <source>
        <dbReference type="ARBA" id="ARBA00022729"/>
    </source>
</evidence>
<evidence type="ECO:0000313" key="14">
    <source>
        <dbReference type="Proteomes" id="UP000694397"/>
    </source>
</evidence>
<dbReference type="Proteomes" id="UP000694397">
    <property type="component" value="Chromosome 10"/>
</dbReference>
<dbReference type="InterPro" id="IPR040839">
    <property type="entry name" value="MG4"/>
</dbReference>
<dbReference type="GO" id="GO:0004867">
    <property type="term" value="F:serine-type endopeptidase inhibitor activity"/>
    <property type="evidence" value="ECO:0007669"/>
    <property type="project" value="UniProtKB-KW"/>
</dbReference>
<proteinExistence type="inferred from homology"/>
<evidence type="ECO:0000259" key="11">
    <source>
        <dbReference type="SMART" id="SM01360"/>
    </source>
</evidence>